<evidence type="ECO:0000313" key="6">
    <source>
        <dbReference type="Proteomes" id="UP000320475"/>
    </source>
</evidence>
<dbReference type="VEuPathDB" id="FungiDB:SeMB42_g05977"/>
<dbReference type="GO" id="GO:0043812">
    <property type="term" value="F:phosphatidylinositol-4-phosphate phosphatase activity"/>
    <property type="evidence" value="ECO:0007669"/>
    <property type="project" value="TreeGrafter"/>
</dbReference>
<keyword evidence="1" id="KW-0472">Membrane</keyword>
<dbReference type="PROSITE" id="PS50275">
    <property type="entry name" value="SAC"/>
    <property type="match status" value="1"/>
</dbReference>
<dbReference type="Pfam" id="PF02383">
    <property type="entry name" value="Syja_N"/>
    <property type="match status" value="1"/>
</dbReference>
<reference evidence="5 6" key="1">
    <citation type="journal article" date="2019" name="Sci. Rep.">
        <title>Comparative genomics of chytrid fungi reveal insights into the obligate biotrophic and pathogenic lifestyle of Synchytrium endobioticum.</title>
        <authorList>
            <person name="van de Vossenberg B.T.L.H."/>
            <person name="Warris S."/>
            <person name="Nguyen H.D.T."/>
            <person name="van Gent-Pelzer M.P.E."/>
            <person name="Joly D.L."/>
            <person name="van de Geest H.C."/>
            <person name="Bonants P.J.M."/>
            <person name="Smith D.S."/>
            <person name="Levesque C.A."/>
            <person name="van der Lee T.A.J."/>
        </authorList>
    </citation>
    <scope>NUCLEOTIDE SEQUENCE [LARGE SCALE GENOMIC DNA]</scope>
    <source>
        <strain evidence="4 6">LEV6574</strain>
        <strain evidence="3 5">MB42</strain>
    </source>
</reference>
<dbReference type="PANTHER" id="PTHR45662">
    <property type="entry name" value="PHOSPHATIDYLINOSITIDE PHOSPHATASE SAC1"/>
    <property type="match status" value="1"/>
</dbReference>
<dbReference type="Proteomes" id="UP000317494">
    <property type="component" value="Unassembled WGS sequence"/>
</dbReference>
<organism evidence="3 5">
    <name type="scientific">Synchytrium endobioticum</name>
    <dbReference type="NCBI Taxonomy" id="286115"/>
    <lineage>
        <taxon>Eukaryota</taxon>
        <taxon>Fungi</taxon>
        <taxon>Fungi incertae sedis</taxon>
        <taxon>Chytridiomycota</taxon>
        <taxon>Chytridiomycota incertae sedis</taxon>
        <taxon>Chytridiomycetes</taxon>
        <taxon>Synchytriales</taxon>
        <taxon>Synchytriaceae</taxon>
        <taxon>Synchytrium</taxon>
    </lineage>
</organism>
<sequence>MAHESLHLYVSENSIHLEPVFQDATRRSEALVINRENGSIKLNAPPPPTLRQEDHQTVYGLVGTIGLNAGEHLIVITNRSRIGKLLNKDIFKLTGYQLIPISKAVPVLNQQQITDDQAYRGLLNEILASRMLYFSYTYDLTHSLQRQAQMNANAIHAKQPLWQKADVRFFWNSYLQRRFIDSTLRDNEQDLSNFVLPIICGFVNIQSSTLNGRSFTFAVISRKSQFRAGTRYNSRGIDDEGHVSNFVETEQLVIADDVGARTSFVQTRGSIPLYWRQITNVKYVPKLEIEQNPNTPASFKKHFNEQISRYGNQLAVNLINTHGYEAGLGNEYAKQIRSANDTRIKYVHFDFHKECRKMQWHRISLLVDQIENELNQYGHTRIDEQGRLIRPQTGVVRTNCMDCLDRTNVVQSVLARRSLTQQLRELGILSAKETVEETGSFEKMFKNVWADNADEVSRQYSGTGALKTDFTRTGIRSSAGVLQDGMNSVERYIRNTFFDGLRQDAYDFFLGVYEVRPGGKSPFLEPERDIKYYALPSIAMLSLFMTLACMFLLNFDNLVNRIMYSAFWITVLYGCIRIIVIFGQDFVARPHLVRYGRSRHGVAGLSMPALPNGVSLERVERGSKSAWPEKPV</sequence>
<evidence type="ECO:0000259" key="2">
    <source>
        <dbReference type="PROSITE" id="PS50275"/>
    </source>
</evidence>
<dbReference type="OrthoDB" id="405996at2759"/>
<name>A0A507CG39_9FUNG</name>
<dbReference type="GO" id="GO:0046856">
    <property type="term" value="P:phosphatidylinositol dephosphorylation"/>
    <property type="evidence" value="ECO:0007669"/>
    <property type="project" value="TreeGrafter"/>
</dbReference>
<dbReference type="STRING" id="286115.A0A507CG39"/>
<dbReference type="InterPro" id="IPR002013">
    <property type="entry name" value="SAC_dom"/>
</dbReference>
<feature type="domain" description="SAC" evidence="2">
    <location>
        <begin position="123"/>
        <end position="462"/>
    </location>
</feature>
<accession>A0A507CG39</accession>
<dbReference type="GO" id="GO:0005783">
    <property type="term" value="C:endoplasmic reticulum"/>
    <property type="evidence" value="ECO:0007669"/>
    <property type="project" value="TreeGrafter"/>
</dbReference>
<dbReference type="EMBL" id="QEAM01000289">
    <property type="protein sequence ID" value="TPX42046.1"/>
    <property type="molecule type" value="Genomic_DNA"/>
</dbReference>
<feature type="transmembrane region" description="Helical" evidence="1">
    <location>
        <begin position="562"/>
        <end position="582"/>
    </location>
</feature>
<gene>
    <name evidence="4" type="ORF">SeLEV6574_g05789</name>
    <name evidence="3" type="ORF">SeMB42_g05977</name>
</gene>
<dbReference type="Proteomes" id="UP000320475">
    <property type="component" value="Unassembled WGS sequence"/>
</dbReference>
<dbReference type="EMBL" id="QEAN01000311">
    <property type="protein sequence ID" value="TPX40480.1"/>
    <property type="molecule type" value="Genomic_DNA"/>
</dbReference>
<comment type="caution">
    <text evidence="3">The sequence shown here is derived from an EMBL/GenBank/DDBJ whole genome shotgun (WGS) entry which is preliminary data.</text>
</comment>
<dbReference type="AlphaFoldDB" id="A0A507CG39"/>
<keyword evidence="1" id="KW-1133">Transmembrane helix</keyword>
<keyword evidence="1" id="KW-0812">Transmembrane</keyword>
<evidence type="ECO:0000313" key="3">
    <source>
        <dbReference type="EMBL" id="TPX40480.1"/>
    </source>
</evidence>
<keyword evidence="5" id="KW-1185">Reference proteome</keyword>
<evidence type="ECO:0000256" key="1">
    <source>
        <dbReference type="SAM" id="Phobius"/>
    </source>
</evidence>
<proteinExistence type="predicted"/>
<evidence type="ECO:0000313" key="4">
    <source>
        <dbReference type="EMBL" id="TPX42046.1"/>
    </source>
</evidence>
<dbReference type="PANTHER" id="PTHR45662:SF2">
    <property type="entry name" value="PHOSPHATIDYLINOSITOL-3-PHOSPHATASE SAC1"/>
    <property type="match status" value="1"/>
</dbReference>
<feature type="transmembrane region" description="Helical" evidence="1">
    <location>
        <begin position="532"/>
        <end position="555"/>
    </location>
</feature>
<evidence type="ECO:0000313" key="5">
    <source>
        <dbReference type="Proteomes" id="UP000317494"/>
    </source>
</evidence>
<protein>
    <recommendedName>
        <fullName evidence="2">SAC domain-containing protein</fullName>
    </recommendedName>
</protein>